<name>A0A8B6X5H4_9BURK</name>
<keyword evidence="2" id="KW-0812">Transmembrane</keyword>
<evidence type="ECO:0000256" key="1">
    <source>
        <dbReference type="SAM" id="Coils"/>
    </source>
</evidence>
<dbReference type="OrthoDB" id="8559110at2"/>
<feature type="coiled-coil region" evidence="1">
    <location>
        <begin position="180"/>
        <end position="237"/>
    </location>
</feature>
<evidence type="ECO:0000313" key="3">
    <source>
        <dbReference type="Proteomes" id="UP000675920"/>
    </source>
</evidence>
<dbReference type="Proteomes" id="UP000675920">
    <property type="component" value="Unplaced"/>
</dbReference>
<dbReference type="InterPro" id="IPR050445">
    <property type="entry name" value="Bact_polysacc_biosynth/exp"/>
</dbReference>
<accession>A0A8B6X5H4</accession>
<dbReference type="RefSeq" id="WP_028311763.1">
    <property type="nucleotide sequence ID" value="NZ_AXWS01000013.1"/>
</dbReference>
<keyword evidence="2" id="KW-1133">Transmembrane helix</keyword>
<proteinExistence type="predicted"/>
<keyword evidence="3" id="KW-1185">Reference proteome</keyword>
<feature type="transmembrane region" description="Helical" evidence="2">
    <location>
        <begin position="396"/>
        <end position="417"/>
    </location>
</feature>
<feature type="coiled-coil region" evidence="1">
    <location>
        <begin position="327"/>
        <end position="364"/>
    </location>
</feature>
<protein>
    <recommendedName>
        <fullName evidence="5">Chain length determinant protein</fullName>
    </recommendedName>
</protein>
<dbReference type="AlphaFoldDB" id="A0A8B6X5H4"/>
<evidence type="ECO:0008006" key="5">
    <source>
        <dbReference type="Google" id="ProtNLM"/>
    </source>
</evidence>
<sequence length="457" mass="51113">MLTTNLPAVFRARRRTLFVTSALVALLCAVALAVLPRKYVASAEILYDVKASDPIVGAMLSAQLLPSYLATQIDLISSERMAREVIRDLRLEAEPRAHDEWESSVDDGVPFESYYAGELLRYLDAKVGKQSNVITVSFKDRDPERAARIANAFVDTYFRLDLALKRSSAERYADWYDEQLDDLRRNVDLTQKKVIDFQRETGLISADEKSSNDLDYLNNLSSELADVQKERAAGQARLQTSVSADSATESFASSTIQALRADVARTSAELSAREGALGSAHPDVQAIRTRLEVLNAQLAKETGRLARSMVRSAEVAHEQDRVLRQTVDQQRERILELQEQRARLATLLRDAKSAQAAYDNALARKSQASLESKQSENTAKLFTHADAPYKPSSPKLSVLAILAVMLTALSGIAATLFHEWRDPRVRSIDDLVSFTELPVMRLDWRIEPNRRKPDHAR</sequence>
<reference evidence="4" key="1">
    <citation type="submission" date="2025-08" db="UniProtKB">
        <authorList>
            <consortium name="RefSeq"/>
        </authorList>
    </citation>
    <scope>IDENTIFICATION</scope>
</reference>
<keyword evidence="2" id="KW-0472">Membrane</keyword>
<keyword evidence="1" id="KW-0175">Coiled coil</keyword>
<dbReference type="PANTHER" id="PTHR32309">
    <property type="entry name" value="TYROSINE-PROTEIN KINASE"/>
    <property type="match status" value="1"/>
</dbReference>
<evidence type="ECO:0000256" key="2">
    <source>
        <dbReference type="SAM" id="Phobius"/>
    </source>
</evidence>
<organism evidence="3 4">
    <name type="scientific">Derxia gummosa DSM 723</name>
    <dbReference type="NCBI Taxonomy" id="1121388"/>
    <lineage>
        <taxon>Bacteria</taxon>
        <taxon>Pseudomonadati</taxon>
        <taxon>Pseudomonadota</taxon>
        <taxon>Betaproteobacteria</taxon>
        <taxon>Burkholderiales</taxon>
        <taxon>Alcaligenaceae</taxon>
        <taxon>Derxia</taxon>
    </lineage>
</organism>
<evidence type="ECO:0000313" key="4">
    <source>
        <dbReference type="RefSeq" id="WP_028311763.1"/>
    </source>
</evidence>
<dbReference type="PANTHER" id="PTHR32309:SF31">
    <property type="entry name" value="CAPSULAR EXOPOLYSACCHARIDE FAMILY"/>
    <property type="match status" value="1"/>
</dbReference>